<keyword evidence="2" id="KW-0732">Signal</keyword>
<dbReference type="AlphaFoldDB" id="A0A6A0BBD3"/>
<organism evidence="3 4">
    <name type="scientific">Pseudolactococcus hodotermopsidis</name>
    <dbReference type="NCBI Taxonomy" id="2709157"/>
    <lineage>
        <taxon>Bacteria</taxon>
        <taxon>Bacillati</taxon>
        <taxon>Bacillota</taxon>
        <taxon>Bacilli</taxon>
        <taxon>Lactobacillales</taxon>
        <taxon>Streptococcaceae</taxon>
        <taxon>Pseudolactococcus</taxon>
    </lineage>
</organism>
<keyword evidence="4" id="KW-1185">Reference proteome</keyword>
<gene>
    <name evidence="3" type="ORF">Hs30E_13300</name>
</gene>
<sequence>MEFSKCKKVLAAVTIATSLSGVAALANVPANFGGATVVSATEATDIASVAEEASIDFTKVDAALAQYNALDKEIYTDNSWQTFQTADADSIKRTADTVDDMKSLSSEALNAQIIENGNTVAEMQVKLDEFAFALNSDIANILVKKSEIVTIDFSAIDAAIARYNALNPADYSAEAWEEFQATIALPNGDKFDVADYAEYVAELKACSPEELVYFLRNNSMTAEELQEEFNGNAVALNQRIDLLGSPTAPTEVEVPLVPSTGTTATKAAPAGAVAKTNIAKEASLVPFAILAVSAIAVLGSAGYKVRKEN</sequence>
<dbReference type="RefSeq" id="WP_172209085.1">
    <property type="nucleotide sequence ID" value="NZ_BLLI01000039.1"/>
</dbReference>
<keyword evidence="1" id="KW-1133">Transmembrane helix</keyword>
<feature type="chain" id="PRO_5025554763" description="Gram-positive cocci surface proteins LPxTG domain-containing protein" evidence="2">
    <location>
        <begin position="27"/>
        <end position="309"/>
    </location>
</feature>
<comment type="caution">
    <text evidence="3">The sequence shown here is derived from an EMBL/GenBank/DDBJ whole genome shotgun (WGS) entry which is preliminary data.</text>
</comment>
<protein>
    <recommendedName>
        <fullName evidence="5">Gram-positive cocci surface proteins LPxTG domain-containing protein</fullName>
    </recommendedName>
</protein>
<name>A0A6A0BBD3_9LACT</name>
<evidence type="ECO:0008006" key="5">
    <source>
        <dbReference type="Google" id="ProtNLM"/>
    </source>
</evidence>
<evidence type="ECO:0000256" key="1">
    <source>
        <dbReference type="SAM" id="Phobius"/>
    </source>
</evidence>
<evidence type="ECO:0000313" key="3">
    <source>
        <dbReference type="EMBL" id="GFH42779.1"/>
    </source>
</evidence>
<dbReference type="EMBL" id="BLLI01000039">
    <property type="protein sequence ID" value="GFH42779.1"/>
    <property type="molecule type" value="Genomic_DNA"/>
</dbReference>
<evidence type="ECO:0000256" key="2">
    <source>
        <dbReference type="SAM" id="SignalP"/>
    </source>
</evidence>
<feature type="signal peptide" evidence="2">
    <location>
        <begin position="1"/>
        <end position="26"/>
    </location>
</feature>
<keyword evidence="1" id="KW-0812">Transmembrane</keyword>
<feature type="transmembrane region" description="Helical" evidence="1">
    <location>
        <begin position="284"/>
        <end position="303"/>
    </location>
</feature>
<accession>A0A6A0BBD3</accession>
<reference evidence="3 4" key="1">
    <citation type="submission" date="2020-02" db="EMBL/GenBank/DDBJ databases">
        <title>Draft genome sequence of Lactococcus sp. Hs30E4-3.</title>
        <authorList>
            <person name="Noda S."/>
            <person name="Yuki M."/>
            <person name="Ohkuma M."/>
        </authorList>
    </citation>
    <scope>NUCLEOTIDE SEQUENCE [LARGE SCALE GENOMIC DNA]</scope>
    <source>
        <strain evidence="3 4">Hs30E4-3</strain>
    </source>
</reference>
<evidence type="ECO:0000313" key="4">
    <source>
        <dbReference type="Proteomes" id="UP000480303"/>
    </source>
</evidence>
<dbReference type="Proteomes" id="UP000480303">
    <property type="component" value="Unassembled WGS sequence"/>
</dbReference>
<keyword evidence="1" id="KW-0472">Membrane</keyword>
<proteinExistence type="predicted"/>